<dbReference type="InterPro" id="IPR008979">
    <property type="entry name" value="Galactose-bd-like_sf"/>
</dbReference>
<dbReference type="GO" id="GO:0006516">
    <property type="term" value="P:glycoprotein catabolic process"/>
    <property type="evidence" value="ECO:0007669"/>
    <property type="project" value="TreeGrafter"/>
</dbReference>
<dbReference type="Gene3D" id="1.20.1280.50">
    <property type="match status" value="1"/>
</dbReference>
<dbReference type="KEGG" id="pbi:103059870"/>
<dbReference type="GO" id="GO:0019005">
    <property type="term" value="C:SCF ubiquitin ligase complex"/>
    <property type="evidence" value="ECO:0007669"/>
    <property type="project" value="TreeGrafter"/>
</dbReference>
<dbReference type="Proteomes" id="UP000695026">
    <property type="component" value="Unplaced"/>
</dbReference>
<accession>A0A9F2N8U4</accession>
<organism evidence="3 4">
    <name type="scientific">Python bivittatus</name>
    <name type="common">Burmese python</name>
    <name type="synonym">Python molurus bivittatus</name>
    <dbReference type="NCBI Taxonomy" id="176946"/>
    <lineage>
        <taxon>Eukaryota</taxon>
        <taxon>Metazoa</taxon>
        <taxon>Chordata</taxon>
        <taxon>Craniata</taxon>
        <taxon>Vertebrata</taxon>
        <taxon>Euteleostomi</taxon>
        <taxon>Lepidosauria</taxon>
        <taxon>Squamata</taxon>
        <taxon>Bifurcata</taxon>
        <taxon>Unidentata</taxon>
        <taxon>Episquamata</taxon>
        <taxon>Toxicofera</taxon>
        <taxon>Serpentes</taxon>
        <taxon>Henophidia</taxon>
        <taxon>Pythonidae</taxon>
        <taxon>Python</taxon>
    </lineage>
</organism>
<dbReference type="PROSITE" id="PS51114">
    <property type="entry name" value="FBA"/>
    <property type="match status" value="1"/>
</dbReference>
<dbReference type="InterPro" id="IPR039752">
    <property type="entry name" value="F-box_only"/>
</dbReference>
<dbReference type="Gene3D" id="2.60.120.260">
    <property type="entry name" value="Galactose-binding domain-like"/>
    <property type="match status" value="1"/>
</dbReference>
<dbReference type="InterPro" id="IPR036047">
    <property type="entry name" value="F-box-like_dom_sf"/>
</dbReference>
<proteinExistence type="predicted"/>
<dbReference type="FunFam" id="1.20.1280.50:FF:000002">
    <property type="entry name" value="F-box only protein 44"/>
    <property type="match status" value="1"/>
</dbReference>
<reference evidence="4" key="1">
    <citation type="submission" date="2025-08" db="UniProtKB">
        <authorList>
            <consortium name="RefSeq"/>
        </authorList>
    </citation>
    <scope>IDENTIFICATION</scope>
    <source>
        <tissue evidence="4">Liver</tissue>
    </source>
</reference>
<dbReference type="FunFam" id="2.60.120.260:FF:000012">
    <property type="entry name" value="F-box only protein 2"/>
    <property type="match status" value="1"/>
</dbReference>
<dbReference type="OrthoDB" id="1107553at2759"/>
<feature type="domain" description="FBA" evidence="2">
    <location>
        <begin position="178"/>
        <end position="359"/>
    </location>
</feature>
<keyword evidence="1" id="KW-0833">Ubl conjugation pathway</keyword>
<gene>
    <name evidence="4" type="primary">LOC103059870</name>
</gene>
<name>A0A9F2N8U4_PYTBI</name>
<dbReference type="RefSeq" id="XP_007420171.1">
    <property type="nucleotide sequence ID" value="XM_007420109.3"/>
</dbReference>
<dbReference type="PANTHER" id="PTHR12125">
    <property type="entry name" value="F-BOX ONLY PROTEIN 6-LIKE PROTEIN"/>
    <property type="match status" value="1"/>
</dbReference>
<sequence length="359" mass="39661">MRGAVVGLEELQRDGVTHSFAKESPGVSTQIPDQQPGWLESDTGSPFLACRRAIDRRMNPAAPRGLELAHGMDPLANLSLQTEQSSEGIDCGVPGVSGLGCFPANVSLPGWVALKTWSSRVRILASLPASQLVLVCRLVCSQWKALVDGAALWLLKCQAEGFARQDAEAEGADSWQTLYFLNKRKRNLIRNPNGEEGLQYWENVQNGGDGWKVEELPGDFGKDFPSDEVHTYFVSSFDWCSKSQVIDLRAEGYWEELMDTVQPKIVAKDWYAARCDAGCLYNLKVKLLSANEDVVAEFASETIAVPQDNEGEWAEITHTFAEYGPGVRFIHFEHGGQDTVFWKGWYGARVASSTVLVEP</sequence>
<dbReference type="GO" id="GO:0036503">
    <property type="term" value="P:ERAD pathway"/>
    <property type="evidence" value="ECO:0007669"/>
    <property type="project" value="TreeGrafter"/>
</dbReference>
<dbReference type="GO" id="GO:0061630">
    <property type="term" value="F:ubiquitin protein ligase activity"/>
    <property type="evidence" value="ECO:0007669"/>
    <property type="project" value="TreeGrafter"/>
</dbReference>
<dbReference type="PANTHER" id="PTHR12125:SF11">
    <property type="entry name" value="F-BOX ONLY PROTEIN 2"/>
    <property type="match status" value="1"/>
</dbReference>
<evidence type="ECO:0000256" key="1">
    <source>
        <dbReference type="ARBA" id="ARBA00022786"/>
    </source>
</evidence>
<dbReference type="GO" id="GO:0005737">
    <property type="term" value="C:cytoplasm"/>
    <property type="evidence" value="ECO:0007669"/>
    <property type="project" value="TreeGrafter"/>
</dbReference>
<evidence type="ECO:0000313" key="3">
    <source>
        <dbReference type="Proteomes" id="UP000695026"/>
    </source>
</evidence>
<keyword evidence="3" id="KW-1185">Reference proteome</keyword>
<dbReference type="Pfam" id="PF04300">
    <property type="entry name" value="FBA"/>
    <property type="match status" value="1"/>
</dbReference>
<protein>
    <submittedName>
        <fullName evidence="4">F-box only protein 2</fullName>
    </submittedName>
</protein>
<dbReference type="SMART" id="SM01198">
    <property type="entry name" value="FBA"/>
    <property type="match status" value="1"/>
</dbReference>
<dbReference type="GeneID" id="103059870"/>
<dbReference type="SUPFAM" id="SSF49785">
    <property type="entry name" value="Galactose-binding domain-like"/>
    <property type="match status" value="1"/>
</dbReference>
<evidence type="ECO:0000259" key="2">
    <source>
        <dbReference type="PROSITE" id="PS51114"/>
    </source>
</evidence>
<dbReference type="GO" id="GO:0031146">
    <property type="term" value="P:SCF-dependent proteasomal ubiquitin-dependent protein catabolic process"/>
    <property type="evidence" value="ECO:0007669"/>
    <property type="project" value="TreeGrafter"/>
</dbReference>
<dbReference type="SUPFAM" id="SSF81383">
    <property type="entry name" value="F-box domain"/>
    <property type="match status" value="1"/>
</dbReference>
<evidence type="ECO:0000313" key="4">
    <source>
        <dbReference type="RefSeq" id="XP_007420171.1"/>
    </source>
</evidence>
<dbReference type="OMA" id="RISDWII"/>
<dbReference type="AlphaFoldDB" id="A0A9F2N8U4"/>
<dbReference type="InterPro" id="IPR007397">
    <property type="entry name" value="F-box-assoc_dom"/>
</dbReference>